<evidence type="ECO:0000256" key="1">
    <source>
        <dbReference type="SAM" id="Phobius"/>
    </source>
</evidence>
<dbReference type="AlphaFoldDB" id="A0A9D4Y9T7"/>
<comment type="caution">
    <text evidence="2">The sequence shown here is derived from an EMBL/GenBank/DDBJ whole genome shotgun (WGS) entry which is preliminary data.</text>
</comment>
<reference evidence="2 3" key="1">
    <citation type="journal article" date="2022" name="Nat. Genet.">
        <title>Improved pea reference genome and pan-genome highlight genomic features and evolutionary characteristics.</title>
        <authorList>
            <person name="Yang T."/>
            <person name="Liu R."/>
            <person name="Luo Y."/>
            <person name="Hu S."/>
            <person name="Wang D."/>
            <person name="Wang C."/>
            <person name="Pandey M.K."/>
            <person name="Ge S."/>
            <person name="Xu Q."/>
            <person name="Li N."/>
            <person name="Li G."/>
            <person name="Huang Y."/>
            <person name="Saxena R.K."/>
            <person name="Ji Y."/>
            <person name="Li M."/>
            <person name="Yan X."/>
            <person name="He Y."/>
            <person name="Liu Y."/>
            <person name="Wang X."/>
            <person name="Xiang C."/>
            <person name="Varshney R.K."/>
            <person name="Ding H."/>
            <person name="Gao S."/>
            <person name="Zong X."/>
        </authorList>
    </citation>
    <scope>NUCLEOTIDE SEQUENCE [LARGE SCALE GENOMIC DNA]</scope>
    <source>
        <strain evidence="2 3">cv. Zhongwan 6</strain>
    </source>
</reference>
<sequence>MMPSISPSNKVLTSPTLFLSQIAADSFVNFSARVPSLIALHVFCGLNPSVSFLSCWNLSFPIESSPYSVSFGLSHHLYLVLSVFLASWWFLTATSVFFFGISMEHIGTSNDSARDMILESKPTMVKDHEPKIMNYQALTYHKIPAKEEIHENLNHIPVCLLGKIITDKPIHKGLMQAALSNICCNPKNLLVKEVESVIFQITMDSVEDHRCILK</sequence>
<keyword evidence="1" id="KW-0812">Transmembrane</keyword>
<organism evidence="2 3">
    <name type="scientific">Pisum sativum</name>
    <name type="common">Garden pea</name>
    <name type="synonym">Lathyrus oleraceus</name>
    <dbReference type="NCBI Taxonomy" id="3888"/>
    <lineage>
        <taxon>Eukaryota</taxon>
        <taxon>Viridiplantae</taxon>
        <taxon>Streptophyta</taxon>
        <taxon>Embryophyta</taxon>
        <taxon>Tracheophyta</taxon>
        <taxon>Spermatophyta</taxon>
        <taxon>Magnoliopsida</taxon>
        <taxon>eudicotyledons</taxon>
        <taxon>Gunneridae</taxon>
        <taxon>Pentapetalae</taxon>
        <taxon>rosids</taxon>
        <taxon>fabids</taxon>
        <taxon>Fabales</taxon>
        <taxon>Fabaceae</taxon>
        <taxon>Papilionoideae</taxon>
        <taxon>50 kb inversion clade</taxon>
        <taxon>NPAAA clade</taxon>
        <taxon>Hologalegina</taxon>
        <taxon>IRL clade</taxon>
        <taxon>Fabeae</taxon>
        <taxon>Lathyrus</taxon>
    </lineage>
</organism>
<dbReference type="Gramene" id="Psat02G0069900-T1">
    <property type="protein sequence ID" value="KAI5433510.1"/>
    <property type="gene ID" value="KIW84_020699"/>
</dbReference>
<accession>A0A9D4Y9T7</accession>
<feature type="transmembrane region" description="Helical" evidence="1">
    <location>
        <begin position="77"/>
        <end position="101"/>
    </location>
</feature>
<keyword evidence="1" id="KW-0472">Membrane</keyword>
<keyword evidence="3" id="KW-1185">Reference proteome</keyword>
<keyword evidence="1" id="KW-1133">Transmembrane helix</keyword>
<gene>
    <name evidence="2" type="ORF">KIW84_020699</name>
</gene>
<evidence type="ECO:0000313" key="3">
    <source>
        <dbReference type="Proteomes" id="UP001058974"/>
    </source>
</evidence>
<name>A0A9D4Y9T7_PEA</name>
<dbReference type="EMBL" id="JAMSHJ010000002">
    <property type="protein sequence ID" value="KAI5433510.1"/>
    <property type="molecule type" value="Genomic_DNA"/>
</dbReference>
<dbReference type="Proteomes" id="UP001058974">
    <property type="component" value="Chromosome 2"/>
</dbReference>
<proteinExistence type="predicted"/>
<evidence type="ECO:0000313" key="2">
    <source>
        <dbReference type="EMBL" id="KAI5433510.1"/>
    </source>
</evidence>
<protein>
    <submittedName>
        <fullName evidence="2">Uncharacterized protein</fullName>
    </submittedName>
</protein>